<evidence type="ECO:0008006" key="3">
    <source>
        <dbReference type="Google" id="ProtNLM"/>
    </source>
</evidence>
<dbReference type="Gene3D" id="3.40.50.720">
    <property type="entry name" value="NAD(P)-binding Rossmann-like Domain"/>
    <property type="match status" value="1"/>
</dbReference>
<proteinExistence type="predicted"/>
<dbReference type="EMBL" id="BAAADJ010000060">
    <property type="protein sequence ID" value="GAA0341649.1"/>
    <property type="molecule type" value="Genomic_DNA"/>
</dbReference>
<comment type="caution">
    <text evidence="1">The sequence shown here is derived from an EMBL/GenBank/DDBJ whole genome shotgun (WGS) entry which is preliminary data.</text>
</comment>
<gene>
    <name evidence="1" type="ORF">GCM10008967_35040</name>
</gene>
<keyword evidence="2" id="KW-1185">Reference proteome</keyword>
<dbReference type="Proteomes" id="UP001500782">
    <property type="component" value="Unassembled WGS sequence"/>
</dbReference>
<name>A0ABN0WM34_9BACI</name>
<evidence type="ECO:0000313" key="1">
    <source>
        <dbReference type="EMBL" id="GAA0341649.1"/>
    </source>
</evidence>
<evidence type="ECO:0000313" key="2">
    <source>
        <dbReference type="Proteomes" id="UP001500782"/>
    </source>
</evidence>
<sequence length="67" mass="7632">MKVAIAGGTGFVGHELSQWFQKRNIHLLVLTRNPSQKPSLSNVQYVQWMSEDASPEKELEGPEPYYL</sequence>
<dbReference type="InterPro" id="IPR036291">
    <property type="entry name" value="NAD(P)-bd_dom_sf"/>
</dbReference>
<organism evidence="1 2">
    <name type="scientific">Bacillus carboniphilus</name>
    <dbReference type="NCBI Taxonomy" id="86663"/>
    <lineage>
        <taxon>Bacteria</taxon>
        <taxon>Bacillati</taxon>
        <taxon>Bacillota</taxon>
        <taxon>Bacilli</taxon>
        <taxon>Bacillales</taxon>
        <taxon>Bacillaceae</taxon>
        <taxon>Bacillus</taxon>
    </lineage>
</organism>
<dbReference type="RefSeq" id="WP_425541862.1">
    <property type="nucleotide sequence ID" value="NZ_BAAADJ010000060.1"/>
</dbReference>
<dbReference type="SUPFAM" id="SSF51735">
    <property type="entry name" value="NAD(P)-binding Rossmann-fold domains"/>
    <property type="match status" value="1"/>
</dbReference>
<reference evidence="1 2" key="1">
    <citation type="journal article" date="2019" name="Int. J. Syst. Evol. Microbiol.">
        <title>The Global Catalogue of Microorganisms (GCM) 10K type strain sequencing project: providing services to taxonomists for standard genome sequencing and annotation.</title>
        <authorList>
            <consortium name="The Broad Institute Genomics Platform"/>
            <consortium name="The Broad Institute Genome Sequencing Center for Infectious Disease"/>
            <person name="Wu L."/>
            <person name="Ma J."/>
        </authorList>
    </citation>
    <scope>NUCLEOTIDE SEQUENCE [LARGE SCALE GENOMIC DNA]</scope>
    <source>
        <strain evidence="1 2">JCM 9731</strain>
    </source>
</reference>
<accession>A0ABN0WM34</accession>
<protein>
    <recommendedName>
        <fullName evidence="3">NAD-dependent epimerase/dehydratase domain-containing protein</fullName>
    </recommendedName>
</protein>